<reference evidence="1" key="1">
    <citation type="submission" date="2021-05" db="EMBL/GenBank/DDBJ databases">
        <authorList>
            <person name="Scholz U."/>
            <person name="Mascher M."/>
            <person name="Fiebig A."/>
        </authorList>
    </citation>
    <scope>NUCLEOTIDE SEQUENCE [LARGE SCALE GENOMIC DNA]</scope>
</reference>
<proteinExistence type="predicted"/>
<accession>A0ACD5T8P6</accession>
<evidence type="ECO:0000313" key="1">
    <source>
        <dbReference type="EnsemblPlants" id="AVESA.00010b.r2.1AG0010920.1.CDS.1"/>
    </source>
</evidence>
<dbReference type="Proteomes" id="UP001732700">
    <property type="component" value="Chromosome 1A"/>
</dbReference>
<protein>
    <submittedName>
        <fullName evidence="1">Uncharacterized protein</fullName>
    </submittedName>
</protein>
<organism evidence="1 2">
    <name type="scientific">Avena sativa</name>
    <name type="common">Oat</name>
    <dbReference type="NCBI Taxonomy" id="4498"/>
    <lineage>
        <taxon>Eukaryota</taxon>
        <taxon>Viridiplantae</taxon>
        <taxon>Streptophyta</taxon>
        <taxon>Embryophyta</taxon>
        <taxon>Tracheophyta</taxon>
        <taxon>Spermatophyta</taxon>
        <taxon>Magnoliopsida</taxon>
        <taxon>Liliopsida</taxon>
        <taxon>Poales</taxon>
        <taxon>Poaceae</taxon>
        <taxon>BOP clade</taxon>
        <taxon>Pooideae</taxon>
        <taxon>Poodae</taxon>
        <taxon>Poeae</taxon>
        <taxon>Poeae Chloroplast Group 1 (Aveneae type)</taxon>
        <taxon>Aveninae</taxon>
        <taxon>Avena</taxon>
    </lineage>
</organism>
<dbReference type="EnsemblPlants" id="AVESA.00010b.r2.1AG0010920.1">
    <property type="protein sequence ID" value="AVESA.00010b.r2.1AG0010920.1.CDS.1"/>
    <property type="gene ID" value="AVESA.00010b.r2.1AG0010920"/>
</dbReference>
<sequence length="106" mass="11655">MDTETMRCACCGFREECTQEYIKSVKANFGGAWLCGLCSEAVGYEHGRDGRRGQDGVEEAIKAHMAFCRMVLSSPVVRVADGMREMLRRRSGDKGTPSTPSKPCSL</sequence>
<keyword evidence="2" id="KW-1185">Reference proteome</keyword>
<reference evidence="1" key="2">
    <citation type="submission" date="2025-09" db="UniProtKB">
        <authorList>
            <consortium name="EnsemblPlants"/>
        </authorList>
    </citation>
    <scope>IDENTIFICATION</scope>
</reference>
<name>A0ACD5T8P6_AVESA</name>
<evidence type="ECO:0000313" key="2">
    <source>
        <dbReference type="Proteomes" id="UP001732700"/>
    </source>
</evidence>